<comment type="subcellular location">
    <subcellularLocation>
        <location evidence="1">Cell membrane</location>
        <topology evidence="1">Single-pass membrane protein</topology>
    </subcellularLocation>
</comment>
<evidence type="ECO:0000256" key="1">
    <source>
        <dbReference type="ARBA" id="ARBA00004162"/>
    </source>
</evidence>
<sequence>MRFRNEDDEDFGMDMTPMIDVVFLLLIFFMVSTVFVDFNRQMDLSLPTSKSSRVDETPKSLEIEMTADKQIFFDGKKVTLSRIEKMLGSSTPEQKKTAIIRADKILPYGDVIKLMGILQSAGVLDISVAVK</sequence>
<dbReference type="InterPro" id="IPR003400">
    <property type="entry name" value="ExbD"/>
</dbReference>
<dbReference type="Pfam" id="PF02472">
    <property type="entry name" value="ExbD"/>
    <property type="match status" value="1"/>
</dbReference>
<evidence type="ECO:0000256" key="3">
    <source>
        <dbReference type="ARBA" id="ARBA00022692"/>
    </source>
</evidence>
<name>A0A3B1CRQ3_9ZZZZ</name>
<evidence type="ECO:0000313" key="7">
    <source>
        <dbReference type="EMBL" id="VAX29181.1"/>
    </source>
</evidence>
<organism evidence="7">
    <name type="scientific">hydrothermal vent metagenome</name>
    <dbReference type="NCBI Taxonomy" id="652676"/>
    <lineage>
        <taxon>unclassified sequences</taxon>
        <taxon>metagenomes</taxon>
        <taxon>ecological metagenomes</taxon>
    </lineage>
</organism>
<gene>
    <name evidence="7" type="ORF">MNBD_NITROSPINAE05-397</name>
</gene>
<dbReference type="PANTHER" id="PTHR30558:SF3">
    <property type="entry name" value="BIOPOLYMER TRANSPORT PROTEIN EXBD-RELATED"/>
    <property type="match status" value="1"/>
</dbReference>
<dbReference type="GO" id="GO:0005886">
    <property type="term" value="C:plasma membrane"/>
    <property type="evidence" value="ECO:0007669"/>
    <property type="project" value="UniProtKB-SubCell"/>
</dbReference>
<proteinExistence type="predicted"/>
<evidence type="ECO:0000256" key="4">
    <source>
        <dbReference type="ARBA" id="ARBA00022989"/>
    </source>
</evidence>
<keyword evidence="3 6" id="KW-0812">Transmembrane</keyword>
<accession>A0A3B1CRQ3</accession>
<feature type="transmembrane region" description="Helical" evidence="6">
    <location>
        <begin position="15"/>
        <end position="36"/>
    </location>
</feature>
<evidence type="ECO:0000256" key="5">
    <source>
        <dbReference type="ARBA" id="ARBA00023136"/>
    </source>
</evidence>
<dbReference type="GO" id="GO:0022857">
    <property type="term" value="F:transmembrane transporter activity"/>
    <property type="evidence" value="ECO:0007669"/>
    <property type="project" value="InterPro"/>
</dbReference>
<reference evidence="7" key="1">
    <citation type="submission" date="2018-06" db="EMBL/GenBank/DDBJ databases">
        <authorList>
            <person name="Zhirakovskaya E."/>
        </authorList>
    </citation>
    <scope>NUCLEOTIDE SEQUENCE</scope>
</reference>
<keyword evidence="2" id="KW-1003">Cell membrane</keyword>
<keyword evidence="4 6" id="KW-1133">Transmembrane helix</keyword>
<keyword evidence="5 6" id="KW-0472">Membrane</keyword>
<evidence type="ECO:0000256" key="6">
    <source>
        <dbReference type="SAM" id="Phobius"/>
    </source>
</evidence>
<dbReference type="AlphaFoldDB" id="A0A3B1CRQ3"/>
<protein>
    <submittedName>
        <fullName evidence="7">Biopolymer transport protein ExbD/TolR</fullName>
    </submittedName>
</protein>
<dbReference type="Gene3D" id="3.30.420.270">
    <property type="match status" value="1"/>
</dbReference>
<evidence type="ECO:0000256" key="2">
    <source>
        <dbReference type="ARBA" id="ARBA00022475"/>
    </source>
</evidence>
<dbReference type="PANTHER" id="PTHR30558">
    <property type="entry name" value="EXBD MEMBRANE COMPONENT OF PMF-DRIVEN MACROMOLECULE IMPORT SYSTEM"/>
    <property type="match status" value="1"/>
</dbReference>
<dbReference type="EMBL" id="UOGG01000077">
    <property type="protein sequence ID" value="VAX29181.1"/>
    <property type="molecule type" value="Genomic_DNA"/>
</dbReference>